<feature type="compositionally biased region" description="Polar residues" evidence="1">
    <location>
        <begin position="1"/>
        <end position="33"/>
    </location>
</feature>
<dbReference type="Gene3D" id="3.30.750.140">
    <property type="match status" value="1"/>
</dbReference>
<sequence length="521" mass="51852">MMNLSTSFGKGGTANANPTGTLSARSETMTGNTLPFRRQLEAKTAPHLAPTTASSLPGHAKFAVASPVGEDTNPLAVETGAADKADAAKSDDKRDTDANPNVMAPMIVLPGVATPQVLAAVPATGAALTQTTGAAGDSLQSGSHGAARTAPGVVARGTIDLPAPASDVAKAATAAAASANSTPATPAGPATVASTAAPVTPAPTPSAIQSSAAARSEQATSAQLQNDQAARTAVTQTLPTAASAVGAAQFIQAGGIAGRAGATPTREAQGSKASAAKIGDSETSATSRAPATNLAAALQRSIGDKPAPAHSNAPVAAAPAPVLAADTSAQPVQNFTQVVAQQTAPAQAGTPTPQNLPTAATVPFDHNFGQRIGGAISAAMSAMSIKNGAILLQITPEGFGKLEIALDHKMERLQITTENEAVRGAIAQAHGRIEHELRQAGQRITTIDVATRDAAARHDGSGSEQRSGQSAGHSTGHDGRGSNAQQSASTRHDQRGFSANHGIPARPESGLSNPASNVFYA</sequence>
<comment type="caution">
    <text evidence="2">The sequence shown here is derived from an EMBL/GenBank/DDBJ whole genome shotgun (WGS) entry which is preliminary data.</text>
</comment>
<dbReference type="AlphaFoldDB" id="A0A5C6UA54"/>
<feature type="compositionally biased region" description="Basic and acidic residues" evidence="1">
    <location>
        <begin position="452"/>
        <end position="461"/>
    </location>
</feature>
<protein>
    <submittedName>
        <fullName evidence="2">Uncharacterized protein</fullName>
    </submittedName>
</protein>
<feature type="compositionally biased region" description="Polar residues" evidence="1">
    <location>
        <begin position="462"/>
        <end position="473"/>
    </location>
</feature>
<feature type="compositionally biased region" description="Polar residues" evidence="1">
    <location>
        <begin position="510"/>
        <end position="521"/>
    </location>
</feature>
<keyword evidence="3" id="KW-1185">Reference proteome</keyword>
<feature type="region of interest" description="Disordered" evidence="1">
    <location>
        <begin position="81"/>
        <end position="101"/>
    </location>
</feature>
<proteinExistence type="predicted"/>
<feature type="region of interest" description="Disordered" evidence="1">
    <location>
        <begin position="180"/>
        <end position="227"/>
    </location>
</feature>
<feature type="compositionally biased region" description="Polar residues" evidence="1">
    <location>
        <begin position="208"/>
        <end position="227"/>
    </location>
</feature>
<name>A0A5C6UA54_9SPHN</name>
<feature type="compositionally biased region" description="Basic and acidic residues" evidence="1">
    <location>
        <begin position="81"/>
        <end position="97"/>
    </location>
</feature>
<reference evidence="2 3" key="1">
    <citation type="submission" date="2019-08" db="EMBL/GenBank/DDBJ databases">
        <title>Sphingorhabdus soil sp. nov., isolated from arctic soil.</title>
        <authorList>
            <person name="Liu Y."/>
        </authorList>
    </citation>
    <scope>NUCLEOTIDE SEQUENCE [LARGE SCALE GENOMIC DNA]</scope>
    <source>
        <strain evidence="2 3">D-2Q-5-6</strain>
    </source>
</reference>
<organism evidence="2 3">
    <name type="scientific">Flavisphingopyxis soli</name>
    <dbReference type="NCBI Taxonomy" id="2601267"/>
    <lineage>
        <taxon>Bacteria</taxon>
        <taxon>Pseudomonadati</taxon>
        <taxon>Pseudomonadota</taxon>
        <taxon>Alphaproteobacteria</taxon>
        <taxon>Sphingomonadales</taxon>
        <taxon>Sphingopyxidaceae</taxon>
        <taxon>Flavisphingopyxis</taxon>
    </lineage>
</organism>
<gene>
    <name evidence="2" type="ORF">FSZ31_07180</name>
</gene>
<feature type="compositionally biased region" description="Low complexity" evidence="1">
    <location>
        <begin position="180"/>
        <end position="199"/>
    </location>
</feature>
<evidence type="ECO:0000313" key="2">
    <source>
        <dbReference type="EMBL" id="TXC68756.1"/>
    </source>
</evidence>
<evidence type="ECO:0000313" key="3">
    <source>
        <dbReference type="Proteomes" id="UP000321129"/>
    </source>
</evidence>
<dbReference type="Proteomes" id="UP000321129">
    <property type="component" value="Unassembled WGS sequence"/>
</dbReference>
<feature type="region of interest" description="Disordered" evidence="1">
    <location>
        <begin position="260"/>
        <end position="290"/>
    </location>
</feature>
<feature type="region of interest" description="Disordered" evidence="1">
    <location>
        <begin position="1"/>
        <end position="58"/>
    </location>
</feature>
<dbReference type="EMBL" id="VOPY01000002">
    <property type="protein sequence ID" value="TXC68756.1"/>
    <property type="molecule type" value="Genomic_DNA"/>
</dbReference>
<feature type="region of interest" description="Disordered" evidence="1">
    <location>
        <begin position="452"/>
        <end position="521"/>
    </location>
</feature>
<accession>A0A5C6UA54</accession>
<dbReference type="InterPro" id="IPR038610">
    <property type="entry name" value="FliK-like_C_sf"/>
</dbReference>
<evidence type="ECO:0000256" key="1">
    <source>
        <dbReference type="SAM" id="MobiDB-lite"/>
    </source>
</evidence>
<feature type="compositionally biased region" description="Polar residues" evidence="1">
    <location>
        <begin position="281"/>
        <end position="290"/>
    </location>
</feature>